<dbReference type="Proteomes" id="UP001600064">
    <property type="component" value="Unassembled WGS sequence"/>
</dbReference>
<dbReference type="PANTHER" id="PTHR33048">
    <property type="entry name" value="PTH11-LIKE INTEGRAL MEMBRANE PROTEIN (AFU_ORTHOLOGUE AFUA_5G11245)"/>
    <property type="match status" value="1"/>
</dbReference>
<sequence>MSASGVWGPAPPGVDLTDNQNTDIIGAVVGIMVIGISAVILRIFTRLSHSGPGLAEDDYMIVAAAVLGVGTAVCCLISLPWGGGKHLWVVTADEFDKLYQTTYAFVIVYIACISATKTSILLFYRRVFGKGIIWYIVFTLTLCHWAEVTITWLSGCRPVSYYWKQYTDPDAVGACIDAPLFYFINGIIGLVIDLAILLVPIPTIITLQMPLTKKAFIGGILLLGGFVCVASAIRIVMMDHLVKSPDFTWAMSKVFIWSCVEPFVGIVCACLPTYAPLVRRLWGAAATHSRGSGGGRAGALSVVSHMGVGSGGIGKSGMAQSAVCVADVKAGHHRHPWGIGQFAKGDTTSRGDDEIELTVDISGREAPGSRGQESADSGVTCKNEILVTKDFSWTSTSV</sequence>
<evidence type="ECO:0000313" key="8">
    <source>
        <dbReference type="EMBL" id="KAL2270676.1"/>
    </source>
</evidence>
<dbReference type="InterPro" id="IPR049326">
    <property type="entry name" value="Rhodopsin_dom_fungi"/>
</dbReference>
<evidence type="ECO:0000256" key="3">
    <source>
        <dbReference type="ARBA" id="ARBA00022989"/>
    </source>
</evidence>
<evidence type="ECO:0000313" key="9">
    <source>
        <dbReference type="Proteomes" id="UP001600064"/>
    </source>
</evidence>
<name>A0ABR4DJW1_9PEZI</name>
<evidence type="ECO:0000256" key="1">
    <source>
        <dbReference type="ARBA" id="ARBA00004141"/>
    </source>
</evidence>
<keyword evidence="4 6" id="KW-0472">Membrane</keyword>
<gene>
    <name evidence="8" type="ORF">VTJ83DRAFT_47</name>
</gene>
<feature type="transmembrane region" description="Helical" evidence="6">
    <location>
        <begin position="180"/>
        <end position="203"/>
    </location>
</feature>
<dbReference type="InterPro" id="IPR052337">
    <property type="entry name" value="SAT4-like"/>
</dbReference>
<feature type="transmembrane region" description="Helical" evidence="6">
    <location>
        <begin position="102"/>
        <end position="124"/>
    </location>
</feature>
<comment type="caution">
    <text evidence="8">The sequence shown here is derived from an EMBL/GenBank/DDBJ whole genome shotgun (WGS) entry which is preliminary data.</text>
</comment>
<evidence type="ECO:0000256" key="2">
    <source>
        <dbReference type="ARBA" id="ARBA00022692"/>
    </source>
</evidence>
<dbReference type="GeneID" id="98125861"/>
<comment type="similarity">
    <text evidence="5">Belongs to the SAT4 family.</text>
</comment>
<evidence type="ECO:0000259" key="7">
    <source>
        <dbReference type="Pfam" id="PF20684"/>
    </source>
</evidence>
<evidence type="ECO:0000256" key="4">
    <source>
        <dbReference type="ARBA" id="ARBA00023136"/>
    </source>
</evidence>
<reference evidence="8 9" key="1">
    <citation type="journal article" date="2024" name="Commun. Biol.">
        <title>Comparative genomic analysis of thermophilic fungi reveals convergent evolutionary adaptations and gene losses.</title>
        <authorList>
            <person name="Steindorff A.S."/>
            <person name="Aguilar-Pontes M.V."/>
            <person name="Robinson A.J."/>
            <person name="Andreopoulos B."/>
            <person name="LaButti K."/>
            <person name="Kuo A."/>
            <person name="Mondo S."/>
            <person name="Riley R."/>
            <person name="Otillar R."/>
            <person name="Haridas S."/>
            <person name="Lipzen A."/>
            <person name="Grimwood J."/>
            <person name="Schmutz J."/>
            <person name="Clum A."/>
            <person name="Reid I.D."/>
            <person name="Moisan M.C."/>
            <person name="Butler G."/>
            <person name="Nguyen T.T.M."/>
            <person name="Dewar K."/>
            <person name="Conant G."/>
            <person name="Drula E."/>
            <person name="Henrissat B."/>
            <person name="Hansel C."/>
            <person name="Singer S."/>
            <person name="Hutchinson M.I."/>
            <person name="de Vries R.P."/>
            <person name="Natvig D.O."/>
            <person name="Powell A.J."/>
            <person name="Tsang A."/>
            <person name="Grigoriev I.V."/>
        </authorList>
    </citation>
    <scope>NUCLEOTIDE SEQUENCE [LARGE SCALE GENOMIC DNA]</scope>
    <source>
        <strain evidence="8 9">ATCC 22073</strain>
    </source>
</reference>
<feature type="transmembrane region" description="Helical" evidence="6">
    <location>
        <begin position="131"/>
        <end position="153"/>
    </location>
</feature>
<protein>
    <recommendedName>
        <fullName evidence="7">Rhodopsin domain-containing protein</fullName>
    </recommendedName>
</protein>
<feature type="transmembrane region" description="Helical" evidence="6">
    <location>
        <begin position="255"/>
        <end position="275"/>
    </location>
</feature>
<evidence type="ECO:0000256" key="5">
    <source>
        <dbReference type="ARBA" id="ARBA00038359"/>
    </source>
</evidence>
<dbReference type="RefSeq" id="XP_070869400.1">
    <property type="nucleotide sequence ID" value="XM_071011217.1"/>
</dbReference>
<accession>A0ABR4DJW1</accession>
<comment type="subcellular location">
    <subcellularLocation>
        <location evidence="1">Membrane</location>
        <topology evidence="1">Multi-pass membrane protein</topology>
    </subcellularLocation>
</comment>
<feature type="transmembrane region" description="Helical" evidence="6">
    <location>
        <begin position="59"/>
        <end position="82"/>
    </location>
</feature>
<feature type="transmembrane region" description="Helical" evidence="6">
    <location>
        <begin position="24"/>
        <end position="47"/>
    </location>
</feature>
<dbReference type="Pfam" id="PF20684">
    <property type="entry name" value="Fung_rhodopsin"/>
    <property type="match status" value="1"/>
</dbReference>
<dbReference type="EMBL" id="JAZGUE010000001">
    <property type="protein sequence ID" value="KAL2270676.1"/>
    <property type="molecule type" value="Genomic_DNA"/>
</dbReference>
<evidence type="ECO:0000256" key="6">
    <source>
        <dbReference type="SAM" id="Phobius"/>
    </source>
</evidence>
<feature type="transmembrane region" description="Helical" evidence="6">
    <location>
        <begin position="215"/>
        <end position="235"/>
    </location>
</feature>
<feature type="domain" description="Rhodopsin" evidence="7">
    <location>
        <begin position="41"/>
        <end position="280"/>
    </location>
</feature>
<proteinExistence type="inferred from homology"/>
<keyword evidence="2 6" id="KW-0812">Transmembrane</keyword>
<dbReference type="PANTHER" id="PTHR33048:SF163">
    <property type="entry name" value="INTEGRAL MEMBRANE PROTEIN (AFU_ORTHOLOGUE AFUA_8G05510)"/>
    <property type="match status" value="1"/>
</dbReference>
<organism evidence="8 9">
    <name type="scientific">Remersonia thermophila</name>
    <dbReference type="NCBI Taxonomy" id="72144"/>
    <lineage>
        <taxon>Eukaryota</taxon>
        <taxon>Fungi</taxon>
        <taxon>Dikarya</taxon>
        <taxon>Ascomycota</taxon>
        <taxon>Pezizomycotina</taxon>
        <taxon>Sordariomycetes</taxon>
        <taxon>Sordariomycetidae</taxon>
        <taxon>Sordariales</taxon>
        <taxon>Sordariales incertae sedis</taxon>
        <taxon>Remersonia</taxon>
    </lineage>
</organism>
<keyword evidence="9" id="KW-1185">Reference proteome</keyword>
<keyword evidence="3 6" id="KW-1133">Transmembrane helix</keyword>